<accession>A0A4V1X8S3</accession>
<protein>
    <submittedName>
        <fullName evidence="2">Uncharacterized protein</fullName>
    </submittedName>
</protein>
<name>A0A4V1X8S3_9PEZI</name>
<keyword evidence="3" id="KW-1185">Reference proteome</keyword>
<feature type="region of interest" description="Disordered" evidence="1">
    <location>
        <begin position="102"/>
        <end position="123"/>
    </location>
</feature>
<reference evidence="2 3" key="1">
    <citation type="submission" date="2018-06" db="EMBL/GenBank/DDBJ databases">
        <title>Complete Genomes of Monosporascus.</title>
        <authorList>
            <person name="Robinson A.J."/>
            <person name="Natvig D.O."/>
        </authorList>
    </citation>
    <scope>NUCLEOTIDE SEQUENCE [LARGE SCALE GENOMIC DNA]</scope>
    <source>
        <strain evidence="2 3">CBS 110550</strain>
    </source>
</reference>
<sequence>MPFVHRLEESWGQDKEACEELMQSRVQDCVLEGVSEHNADRFSELCRVQDIFIRDLEQRERNAEIATRESTERLRCSEAARGHLRVLVTRIGRPAGCERPQGQIDRLTLEASSRPESPSLEERGSFHRREIIVVKQRLRWASPALGKAEERE</sequence>
<evidence type="ECO:0000256" key="1">
    <source>
        <dbReference type="SAM" id="MobiDB-lite"/>
    </source>
</evidence>
<evidence type="ECO:0000313" key="2">
    <source>
        <dbReference type="EMBL" id="RYO78104.1"/>
    </source>
</evidence>
<dbReference type="AlphaFoldDB" id="A0A4V1X8S3"/>
<gene>
    <name evidence="2" type="ORF">DL764_010148</name>
</gene>
<organism evidence="2 3">
    <name type="scientific">Monosporascus ibericus</name>
    <dbReference type="NCBI Taxonomy" id="155417"/>
    <lineage>
        <taxon>Eukaryota</taxon>
        <taxon>Fungi</taxon>
        <taxon>Dikarya</taxon>
        <taxon>Ascomycota</taxon>
        <taxon>Pezizomycotina</taxon>
        <taxon>Sordariomycetes</taxon>
        <taxon>Xylariomycetidae</taxon>
        <taxon>Xylariales</taxon>
        <taxon>Xylariales incertae sedis</taxon>
        <taxon>Monosporascus</taxon>
    </lineage>
</organism>
<evidence type="ECO:0000313" key="3">
    <source>
        <dbReference type="Proteomes" id="UP000293360"/>
    </source>
</evidence>
<dbReference type="EMBL" id="QJNU01001227">
    <property type="protein sequence ID" value="RYO78104.1"/>
    <property type="molecule type" value="Genomic_DNA"/>
</dbReference>
<proteinExistence type="predicted"/>
<dbReference type="Proteomes" id="UP000293360">
    <property type="component" value="Unassembled WGS sequence"/>
</dbReference>
<comment type="caution">
    <text evidence="2">The sequence shown here is derived from an EMBL/GenBank/DDBJ whole genome shotgun (WGS) entry which is preliminary data.</text>
</comment>
<feature type="compositionally biased region" description="Low complexity" evidence="1">
    <location>
        <begin position="109"/>
        <end position="118"/>
    </location>
</feature>
<dbReference type="OrthoDB" id="4778748at2759"/>